<evidence type="ECO:0000313" key="3">
    <source>
        <dbReference type="EnsemblMetazoa" id="SMAR002912-PA"/>
    </source>
</evidence>
<feature type="compositionally biased region" description="Low complexity" evidence="1">
    <location>
        <begin position="442"/>
        <end position="458"/>
    </location>
</feature>
<dbReference type="SMART" id="SM00368">
    <property type="entry name" value="LRR_RI"/>
    <property type="match status" value="4"/>
</dbReference>
<feature type="compositionally biased region" description="Polar residues" evidence="1">
    <location>
        <begin position="596"/>
        <end position="606"/>
    </location>
</feature>
<name>T1IPG0_STRMM</name>
<dbReference type="InterPro" id="IPR001611">
    <property type="entry name" value="Leu-rich_rpt"/>
</dbReference>
<dbReference type="Pfam" id="PF13516">
    <property type="entry name" value="LRR_6"/>
    <property type="match status" value="3"/>
</dbReference>
<feature type="region of interest" description="Disordered" evidence="1">
    <location>
        <begin position="585"/>
        <end position="606"/>
    </location>
</feature>
<dbReference type="Pfam" id="PF15257">
    <property type="entry name" value="DUF4590"/>
    <property type="match status" value="1"/>
</dbReference>
<dbReference type="PANTHER" id="PTHR23034:SF2">
    <property type="entry name" value="GLUTAMATE-RICH PROTEIN 3"/>
    <property type="match status" value="1"/>
</dbReference>
<dbReference type="EMBL" id="JH431261">
    <property type="status" value="NOT_ANNOTATED_CDS"/>
    <property type="molecule type" value="Genomic_DNA"/>
</dbReference>
<dbReference type="Gene3D" id="3.80.10.10">
    <property type="entry name" value="Ribonuclease Inhibitor"/>
    <property type="match status" value="2"/>
</dbReference>
<reference evidence="4" key="1">
    <citation type="submission" date="2011-05" db="EMBL/GenBank/DDBJ databases">
        <authorList>
            <person name="Richards S.R."/>
            <person name="Qu J."/>
            <person name="Jiang H."/>
            <person name="Jhangiani S.N."/>
            <person name="Agravi P."/>
            <person name="Goodspeed R."/>
            <person name="Gross S."/>
            <person name="Mandapat C."/>
            <person name="Jackson L."/>
            <person name="Mathew T."/>
            <person name="Pu L."/>
            <person name="Thornton R."/>
            <person name="Saada N."/>
            <person name="Wilczek-Boney K.B."/>
            <person name="Lee S."/>
            <person name="Kovar C."/>
            <person name="Wu Y."/>
            <person name="Scherer S.E."/>
            <person name="Worley K.C."/>
            <person name="Muzny D.M."/>
            <person name="Gibbs R."/>
        </authorList>
    </citation>
    <scope>NUCLEOTIDE SEQUENCE</scope>
    <source>
        <strain evidence="4">Brora</strain>
    </source>
</reference>
<dbReference type="SUPFAM" id="SSF52047">
    <property type="entry name" value="RNI-like"/>
    <property type="match status" value="1"/>
</dbReference>
<feature type="region of interest" description="Disordered" evidence="1">
    <location>
        <begin position="346"/>
        <end position="478"/>
    </location>
</feature>
<dbReference type="InterPro" id="IPR032675">
    <property type="entry name" value="LRR_dom_sf"/>
</dbReference>
<feature type="compositionally biased region" description="Acidic residues" evidence="1">
    <location>
        <begin position="354"/>
        <end position="365"/>
    </location>
</feature>
<dbReference type="STRING" id="126957.T1IPG0"/>
<feature type="region of interest" description="Disordered" evidence="1">
    <location>
        <begin position="243"/>
        <end position="271"/>
    </location>
</feature>
<feature type="compositionally biased region" description="Low complexity" evidence="1">
    <location>
        <begin position="404"/>
        <end position="424"/>
    </location>
</feature>
<dbReference type="eggNOG" id="KOG4308">
    <property type="taxonomic scope" value="Eukaryota"/>
</dbReference>
<keyword evidence="4" id="KW-1185">Reference proteome</keyword>
<dbReference type="OMA" id="NWFKANI"/>
<evidence type="ECO:0000313" key="4">
    <source>
        <dbReference type="Proteomes" id="UP000014500"/>
    </source>
</evidence>
<reference evidence="3" key="2">
    <citation type="submission" date="2015-02" db="UniProtKB">
        <authorList>
            <consortium name="EnsemblMetazoa"/>
        </authorList>
    </citation>
    <scope>IDENTIFICATION</scope>
</reference>
<dbReference type="EnsemblMetazoa" id="SMAR002912-RA">
    <property type="protein sequence ID" value="SMAR002912-PA"/>
    <property type="gene ID" value="SMAR002912"/>
</dbReference>
<proteinExistence type="predicted"/>
<feature type="domain" description="DUF4590" evidence="2">
    <location>
        <begin position="181"/>
        <end position="253"/>
    </location>
</feature>
<dbReference type="Proteomes" id="UP000014500">
    <property type="component" value="Unassembled WGS sequence"/>
</dbReference>
<organism evidence="3 4">
    <name type="scientific">Strigamia maritima</name>
    <name type="common">European centipede</name>
    <name type="synonym">Geophilus maritimus</name>
    <dbReference type="NCBI Taxonomy" id="126957"/>
    <lineage>
        <taxon>Eukaryota</taxon>
        <taxon>Metazoa</taxon>
        <taxon>Ecdysozoa</taxon>
        <taxon>Arthropoda</taxon>
        <taxon>Myriapoda</taxon>
        <taxon>Chilopoda</taxon>
        <taxon>Pleurostigmophora</taxon>
        <taxon>Geophilomorpha</taxon>
        <taxon>Linotaeniidae</taxon>
        <taxon>Strigamia</taxon>
    </lineage>
</organism>
<dbReference type="InterPro" id="IPR027962">
    <property type="entry name" value="ERICH3"/>
</dbReference>
<dbReference type="PANTHER" id="PTHR23034">
    <property type="entry name" value="GLUTAMATE-RICH PROTEIN 3"/>
    <property type="match status" value="1"/>
</dbReference>
<feature type="compositionally biased region" description="Acidic residues" evidence="1">
    <location>
        <begin position="459"/>
        <end position="472"/>
    </location>
</feature>
<dbReference type="InterPro" id="IPR048257">
    <property type="entry name" value="DUF4590"/>
</dbReference>
<protein>
    <recommendedName>
        <fullName evidence="2">DUF4590 domain-containing protein</fullName>
    </recommendedName>
</protein>
<dbReference type="HOGENOM" id="CLU_336059_0_0_1"/>
<evidence type="ECO:0000259" key="2">
    <source>
        <dbReference type="Pfam" id="PF15257"/>
    </source>
</evidence>
<sequence>MRLLGNYNSLLDDNLAEYFSNPRIRRHLIRAGLIRQNGELVSPQDYKSRVLEEQRWLASQAFLARAIVQRALDLEFSRRAHLQTKLEEIIRLELVERVRSARQKSQPSAGNDIAGTHHCDSRRENFARKKTRSVPDETTEKFSERDSTTFDIVQYLIFLLQELKILDQKMLNILIARFHCAVFSFVSKRYVDFPFSVTIYVDNILALKLSACCEYKYTVGYRLGGPQGYFMLLGVHGSKPCPKCNPRKKNKNSGLPPVKKRMSPNGNDFKSLTKNSLVKSTWSKRPYSAKKVALISPSGKPNDKIIKSKDNGNSSWILNVGISPWVETNVDNLKCEDFTIKEPSLTKTSKEMENVSEEEVDEEIPLEMSLLKEEDTAVIAEVEEELDGEKKENEETGSSDSDSDSTVGSNSGSSYTGSSTSRGTAVGGPKIRVINADGTKRNSSSSSGSSSSGSSSSGTEEETDDDDNDDNDITFLKPKDAQVINQKTMKQANEKVNDDRIKLKTIEEVAESNKNNEKRQVSLQKMVAIDSSDDEDAALEIQQTIVHADVHTTNDDITDNKLDRRKSTGRRNSICQIVRNLSTASEDGEKDFPDMESQSSSVQDNGNDIEVIGQDISGQINELCEELQYRPDLITLTISKGGIDDLNIVPVIDALINSNCPLKSLNLNFNRLGPQSGQQIARLIREKPTLNHLFLRANPLHDSGLCPIVNALLAHNSSNLQINDTSFGLHTLDVGNCNFRNEGATNLASLIEQSRNLNTLVLTGNNQLNDDDWSSIFWAVGQNSQVSTLFVDYCYIGDDGIDCLTGTVAQHPSLQALDLEWNQIGDEGAKLLLNWIKQNPKLTQVRFEC</sequence>
<evidence type="ECO:0000256" key="1">
    <source>
        <dbReference type="SAM" id="MobiDB-lite"/>
    </source>
</evidence>
<accession>T1IPG0</accession>
<dbReference type="AlphaFoldDB" id="T1IPG0"/>